<evidence type="ECO:0000313" key="3">
    <source>
        <dbReference type="Proteomes" id="UP001196413"/>
    </source>
</evidence>
<proteinExistence type="predicted"/>
<reference evidence="2" key="1">
    <citation type="submission" date="2021-06" db="EMBL/GenBank/DDBJ databases">
        <title>Parelaphostrongylus tenuis whole genome reference sequence.</title>
        <authorList>
            <person name="Garwood T.J."/>
            <person name="Larsen P.A."/>
            <person name="Fountain-Jones N.M."/>
            <person name="Garbe J.R."/>
            <person name="Macchietto M.G."/>
            <person name="Kania S.A."/>
            <person name="Gerhold R.W."/>
            <person name="Richards J.E."/>
            <person name="Wolf T.M."/>
        </authorList>
    </citation>
    <scope>NUCLEOTIDE SEQUENCE</scope>
    <source>
        <strain evidence="2">MNPRO001-30</strain>
        <tissue evidence="2">Meninges</tissue>
    </source>
</reference>
<feature type="compositionally biased region" description="Polar residues" evidence="1">
    <location>
        <begin position="31"/>
        <end position="46"/>
    </location>
</feature>
<gene>
    <name evidence="2" type="ORF">KIN20_017923</name>
</gene>
<evidence type="ECO:0000256" key="1">
    <source>
        <dbReference type="SAM" id="MobiDB-lite"/>
    </source>
</evidence>
<dbReference type="EMBL" id="JAHQIW010003581">
    <property type="protein sequence ID" value="KAJ1359231.1"/>
    <property type="molecule type" value="Genomic_DNA"/>
</dbReference>
<sequence>MNNHSTVFFPYGDSRLTESSLLTSPTESSLANEQNLQRTSTESQSVVDGDMPLNTNTSRESFFPFIWEEQLSSISPRQPNSDDLSEEACGDLSFCCSGEITRTPQASENVNESAESAASCDFNNLSETLHGRRFNCSRRDSMREKSTQRDPCENCNVSSVLHEVQESSRSCSLSVEEEKIPSRRTRIEMKNECMRLWSDKVQNLPKLLCFLQMCHRINGPLLINNCEKVLEDLINYDTKPNLCQRPNRMKVQPVDCILMSQFHLLPKGLTTEIYKIVLKTKRERNLEEVIAIMLPFSRKKDELSRRRDIIESILRVPDVMSIDGDYVKLRNDDEFFVVTGVINSNNSVAS</sequence>
<organism evidence="2 3">
    <name type="scientific">Parelaphostrongylus tenuis</name>
    <name type="common">Meningeal worm</name>
    <dbReference type="NCBI Taxonomy" id="148309"/>
    <lineage>
        <taxon>Eukaryota</taxon>
        <taxon>Metazoa</taxon>
        <taxon>Ecdysozoa</taxon>
        <taxon>Nematoda</taxon>
        <taxon>Chromadorea</taxon>
        <taxon>Rhabditida</taxon>
        <taxon>Rhabditina</taxon>
        <taxon>Rhabditomorpha</taxon>
        <taxon>Strongyloidea</taxon>
        <taxon>Metastrongylidae</taxon>
        <taxon>Parelaphostrongylus</taxon>
    </lineage>
</organism>
<keyword evidence="3" id="KW-1185">Reference proteome</keyword>
<comment type="caution">
    <text evidence="2">The sequence shown here is derived from an EMBL/GenBank/DDBJ whole genome shotgun (WGS) entry which is preliminary data.</text>
</comment>
<evidence type="ECO:0000313" key="2">
    <source>
        <dbReference type="EMBL" id="KAJ1359231.1"/>
    </source>
</evidence>
<dbReference type="AlphaFoldDB" id="A0AAD5QU28"/>
<protein>
    <submittedName>
        <fullName evidence="2">Uncharacterized protein</fullName>
    </submittedName>
</protein>
<feature type="region of interest" description="Disordered" evidence="1">
    <location>
        <begin position="19"/>
        <end position="54"/>
    </location>
</feature>
<dbReference type="Proteomes" id="UP001196413">
    <property type="component" value="Unassembled WGS sequence"/>
</dbReference>
<feature type="compositionally biased region" description="Low complexity" evidence="1">
    <location>
        <begin position="19"/>
        <end position="30"/>
    </location>
</feature>
<accession>A0AAD5QU28</accession>
<name>A0AAD5QU28_PARTN</name>